<protein>
    <recommendedName>
        <fullName evidence="9">Branched-chain amino acid ABC transporter permease</fullName>
    </recommendedName>
</protein>
<dbReference type="STRING" id="1776334.APZ16_04670"/>
<dbReference type="PANTHER" id="PTHR30482:SF1">
    <property type="entry name" value="BRANCHED-CHAIN AMINO ACID TRANSPORT PERMEASE PROTEIN LIVM-RELATED"/>
    <property type="match status" value="1"/>
</dbReference>
<dbReference type="InterPro" id="IPR001851">
    <property type="entry name" value="ABC_transp_permease"/>
</dbReference>
<feature type="transmembrane region" description="Helical" evidence="6">
    <location>
        <begin position="225"/>
        <end position="246"/>
    </location>
</feature>
<dbReference type="PANTHER" id="PTHR30482">
    <property type="entry name" value="HIGH-AFFINITY BRANCHED-CHAIN AMINO ACID TRANSPORT SYSTEM PERMEASE"/>
    <property type="match status" value="1"/>
</dbReference>
<dbReference type="CDD" id="cd06581">
    <property type="entry name" value="TM_PBP1_LivM_like"/>
    <property type="match status" value="1"/>
</dbReference>
<accession>A0A147JUS2</accession>
<dbReference type="AlphaFoldDB" id="A0A147JUS2"/>
<evidence type="ECO:0000256" key="2">
    <source>
        <dbReference type="ARBA" id="ARBA00022475"/>
    </source>
</evidence>
<evidence type="ECO:0000256" key="6">
    <source>
        <dbReference type="SAM" id="Phobius"/>
    </source>
</evidence>
<organism evidence="7 8">
    <name type="scientific">Hadarchaeum yellowstonense</name>
    <dbReference type="NCBI Taxonomy" id="1776334"/>
    <lineage>
        <taxon>Archaea</taxon>
        <taxon>Methanobacteriati</taxon>
        <taxon>Candidatus Hadarchaeota</taxon>
        <taxon>Candidatus Hadarchaeia</taxon>
        <taxon>Candidatus Hadarchaeales</taxon>
        <taxon>Candidatus Hadarchaeaceae</taxon>
        <taxon>Candidatus Hadarchaeum</taxon>
    </lineage>
</organism>
<keyword evidence="3 6" id="KW-0812">Transmembrane</keyword>
<reference evidence="7 8" key="1">
    <citation type="journal article" date="2016" name="Nat. Microbiol.">
        <title>Genomic inference of the metabolism of cosmopolitan subsurface Archaea, Hadesarchaea.</title>
        <authorList>
            <person name="Baker B.J."/>
            <person name="Saw J.H."/>
            <person name="Lind A.E."/>
            <person name="Lazar C.S."/>
            <person name="Hinrichs K.-U."/>
            <person name="Teske A.P."/>
            <person name="Ettema T.J."/>
        </authorList>
    </citation>
    <scope>NUCLEOTIDE SEQUENCE [LARGE SCALE GENOMIC DNA]</scope>
</reference>
<comment type="subcellular location">
    <subcellularLocation>
        <location evidence="1">Cell membrane</location>
        <topology evidence="1">Multi-pass membrane protein</topology>
    </subcellularLocation>
</comment>
<keyword evidence="5 6" id="KW-0472">Membrane</keyword>
<dbReference type="Proteomes" id="UP000074294">
    <property type="component" value="Unassembled WGS sequence"/>
</dbReference>
<dbReference type="EMBL" id="LQMQ01000045">
    <property type="protein sequence ID" value="KUO40266.1"/>
    <property type="molecule type" value="Genomic_DNA"/>
</dbReference>
<sequence>MAAIDFLLDMLATVGVYLMLTLSLNLDSGYCGIPNFGKVLAMIAGAFVVAFFPGRILATMLGMSGDFVTDNASMIFQINSFLASNFLISTALFIATIIVAIGFGMIVGYVSTRPAVKIGSGPLAITLLVMGEGLRVIGTNYAPLAGGSIGISAPDVFAWAGGDRFLVVSVVVFVFSVAIFFFVNRLTNAPLGRMLRAVRDNEIAAESLGIDIVGVKLKTMMVSSAIAAVAGALYAFYSGAVISTAYTRASWTFIPWAMMLLGGVANNVGVVTGVFTFVFLRKLIVMYKAELTPYLPFDVLWLELILYGVMVILILMYRPEGLIPEKRTPTLKMSTLKKMQKT</sequence>
<feature type="transmembrane region" description="Helical" evidence="6">
    <location>
        <begin position="299"/>
        <end position="317"/>
    </location>
</feature>
<feature type="transmembrane region" description="Helical" evidence="6">
    <location>
        <begin position="6"/>
        <end position="27"/>
    </location>
</feature>
<comment type="caution">
    <text evidence="7">The sequence shown here is derived from an EMBL/GenBank/DDBJ whole genome shotgun (WGS) entry which is preliminary data.</text>
</comment>
<feature type="transmembrane region" description="Helical" evidence="6">
    <location>
        <begin position="81"/>
        <end position="110"/>
    </location>
</feature>
<feature type="transmembrane region" description="Helical" evidence="6">
    <location>
        <begin position="253"/>
        <end position="279"/>
    </location>
</feature>
<dbReference type="GO" id="GO:0015658">
    <property type="term" value="F:branched-chain amino acid transmembrane transporter activity"/>
    <property type="evidence" value="ECO:0007669"/>
    <property type="project" value="InterPro"/>
</dbReference>
<feature type="transmembrane region" description="Helical" evidence="6">
    <location>
        <begin position="39"/>
        <end position="61"/>
    </location>
</feature>
<evidence type="ECO:0000256" key="1">
    <source>
        <dbReference type="ARBA" id="ARBA00004651"/>
    </source>
</evidence>
<evidence type="ECO:0008006" key="9">
    <source>
        <dbReference type="Google" id="ProtNLM"/>
    </source>
</evidence>
<gene>
    <name evidence="7" type="ORF">APZ16_04670</name>
</gene>
<evidence type="ECO:0000313" key="7">
    <source>
        <dbReference type="EMBL" id="KUO40266.1"/>
    </source>
</evidence>
<evidence type="ECO:0000313" key="8">
    <source>
        <dbReference type="Proteomes" id="UP000074294"/>
    </source>
</evidence>
<dbReference type="GO" id="GO:0005886">
    <property type="term" value="C:plasma membrane"/>
    <property type="evidence" value="ECO:0007669"/>
    <property type="project" value="UniProtKB-SubCell"/>
</dbReference>
<name>A0A147JUS2_HADYE</name>
<evidence type="ECO:0000256" key="5">
    <source>
        <dbReference type="ARBA" id="ARBA00023136"/>
    </source>
</evidence>
<proteinExistence type="predicted"/>
<feature type="transmembrane region" description="Helical" evidence="6">
    <location>
        <begin position="165"/>
        <end position="183"/>
    </location>
</feature>
<dbReference type="Pfam" id="PF02653">
    <property type="entry name" value="BPD_transp_2"/>
    <property type="match status" value="1"/>
</dbReference>
<keyword evidence="4 6" id="KW-1133">Transmembrane helix</keyword>
<evidence type="ECO:0000256" key="3">
    <source>
        <dbReference type="ARBA" id="ARBA00022692"/>
    </source>
</evidence>
<keyword evidence="2" id="KW-1003">Cell membrane</keyword>
<evidence type="ECO:0000256" key="4">
    <source>
        <dbReference type="ARBA" id="ARBA00022989"/>
    </source>
</evidence>
<dbReference type="InterPro" id="IPR043428">
    <property type="entry name" value="LivM-like"/>
</dbReference>